<reference evidence="3 4" key="1">
    <citation type="submission" date="2021-01" db="EMBL/GenBank/DDBJ databases">
        <title>Characterization of a novel blaVMB-2- harboring plasmid in Vibrio diabolicus.</title>
        <authorList>
            <person name="Liu M."/>
        </authorList>
    </citation>
    <scope>NUCLEOTIDE SEQUENCE [LARGE SCALE GENOMIC DNA]</scope>
    <source>
        <strain evidence="3 4">SLV18</strain>
    </source>
</reference>
<keyword evidence="1" id="KW-0418">Kinase</keyword>
<dbReference type="Pfam" id="PF13581">
    <property type="entry name" value="HATPase_c_2"/>
    <property type="match status" value="1"/>
</dbReference>
<dbReference type="GO" id="GO:0005524">
    <property type="term" value="F:ATP binding"/>
    <property type="evidence" value="ECO:0007669"/>
    <property type="project" value="UniProtKB-KW"/>
</dbReference>
<dbReference type="AlphaFoldDB" id="A0AA92LU31"/>
<evidence type="ECO:0000256" key="1">
    <source>
        <dbReference type="ARBA" id="ARBA00022527"/>
    </source>
</evidence>
<name>A0AA92LU31_9VIBR</name>
<dbReference type="Proteomes" id="UP000596337">
    <property type="component" value="Chromosome 2"/>
</dbReference>
<evidence type="ECO:0000313" key="4">
    <source>
        <dbReference type="Proteomes" id="UP000596337"/>
    </source>
</evidence>
<dbReference type="Gene3D" id="3.30.565.10">
    <property type="entry name" value="Histidine kinase-like ATPase, C-terminal domain"/>
    <property type="match status" value="1"/>
</dbReference>
<sequence length="165" mass="18654">MFQSEFKRTYGGSLTRSRSASKEVAKFLMDNQVSLSTAQSLELCVVELMNNAYIHSYSEIEGKPIDVECRIRCDPMSDFIELRVSDYGASINEMTFNQHKNKQIEAPNLMDDDSWSASGRGLMLVAQLSDQFKLEKEIGKNTFVLVKRNGEKLTTKQDLFTPPGP</sequence>
<keyword evidence="1" id="KW-0808">Transferase</keyword>
<feature type="domain" description="Histidine kinase/HSP90-like ATPase" evidence="2">
    <location>
        <begin position="16"/>
        <end position="145"/>
    </location>
</feature>
<dbReference type="EMBL" id="CP069197">
    <property type="protein sequence ID" value="QRG84702.1"/>
    <property type="molecule type" value="Genomic_DNA"/>
</dbReference>
<protein>
    <submittedName>
        <fullName evidence="3">ATP-binding protein</fullName>
    </submittedName>
</protein>
<gene>
    <name evidence="3" type="ORF">JOS67_21340</name>
</gene>
<keyword evidence="3" id="KW-0067">ATP-binding</keyword>
<organism evidence="3 4">
    <name type="scientific">Vibrio diabolicus</name>
    <dbReference type="NCBI Taxonomy" id="50719"/>
    <lineage>
        <taxon>Bacteria</taxon>
        <taxon>Pseudomonadati</taxon>
        <taxon>Pseudomonadota</taxon>
        <taxon>Gammaproteobacteria</taxon>
        <taxon>Vibrionales</taxon>
        <taxon>Vibrionaceae</taxon>
        <taxon>Vibrio</taxon>
        <taxon>Vibrio diabolicus subgroup</taxon>
    </lineage>
</organism>
<accession>A0AA92LU31</accession>
<dbReference type="InterPro" id="IPR003594">
    <property type="entry name" value="HATPase_dom"/>
</dbReference>
<dbReference type="GO" id="GO:0004674">
    <property type="term" value="F:protein serine/threonine kinase activity"/>
    <property type="evidence" value="ECO:0007669"/>
    <property type="project" value="UniProtKB-KW"/>
</dbReference>
<dbReference type="SUPFAM" id="SSF55874">
    <property type="entry name" value="ATPase domain of HSP90 chaperone/DNA topoisomerase II/histidine kinase"/>
    <property type="match status" value="1"/>
</dbReference>
<keyword evidence="3" id="KW-0547">Nucleotide-binding</keyword>
<proteinExistence type="predicted"/>
<evidence type="ECO:0000259" key="2">
    <source>
        <dbReference type="Pfam" id="PF13581"/>
    </source>
</evidence>
<evidence type="ECO:0000313" key="3">
    <source>
        <dbReference type="EMBL" id="QRG84702.1"/>
    </source>
</evidence>
<dbReference type="PANTHER" id="PTHR35526:SF3">
    <property type="entry name" value="ANTI-SIGMA-F FACTOR RSBW"/>
    <property type="match status" value="1"/>
</dbReference>
<keyword evidence="1" id="KW-0723">Serine/threonine-protein kinase</keyword>
<dbReference type="InterPro" id="IPR036890">
    <property type="entry name" value="HATPase_C_sf"/>
</dbReference>
<dbReference type="InterPro" id="IPR050267">
    <property type="entry name" value="Anti-sigma-factor_SerPK"/>
</dbReference>
<dbReference type="CDD" id="cd16936">
    <property type="entry name" value="HATPase_RsbW-like"/>
    <property type="match status" value="1"/>
</dbReference>
<dbReference type="RefSeq" id="WP_005395666.1">
    <property type="nucleotide sequence ID" value="NZ_CAJDZM010000009.1"/>
</dbReference>
<dbReference type="PANTHER" id="PTHR35526">
    <property type="entry name" value="ANTI-SIGMA-F FACTOR RSBW-RELATED"/>
    <property type="match status" value="1"/>
</dbReference>